<sequence length="782" mass="88644">MPCEETKRGGPMKSFRNAIRRFHDLTLVKKMWLSVTFVSLLALAAFAFVSSAQIKKLITEREGRVMVQQLENYTGSINHYFQNIQKSAQVLLYSPNIQERFSTDMSQLTGEERIRAFNDVYHSLHRMWDNLYGIDAVYLIDRYQNVFKISVENANMPTFLTGEEFARQGWYDRLGKSDGSSYWSFVRWSDTKTSILMFNAMYNKSDLSLIGHLVISVSPNVFDSFLSASNLGDGTNSIIDSSGVAYTSGGGAAAIAPYGAEELEGSKGYSFVKRDGEPHMLAYAKHGLTGWTFVHEVPQRLVLQDLQRVNGLWLALLFLSLGLIMIAAAFVLRTITTPLRKLVKLVREVERGNLSGRFNVLYKDELGKLGHAFNHMLDKLQDGIPLIREKFIRSLLERKLTPEELREFERKLDFRFEGSWYQVVLLYIREPSDESALRAAEAAIRDMELRGGMISDTLADEQYCLIFNRPEDETVSQLRGLLDHLRDGLGLRAYAFVGNGYEDVNLVKTSFEEAKTQLKYRVSERMEAEPAIFFSGGPYEHHYPESFENRLLYYMGEGDFDTCAIVMEELIDYARATPVAPPIMNSLLTVLHNELNKQLIKFGGDERRLDPDWLGKLNGRLSLEPFEKNGRDFIARLRKQLGPLVRKQVKYSPNIDKSLQLIRDRFDQPDLGVDYAARTLGLNANYFSQLFKKEVGVGFAEYVSGLRLEHAQRLLTETPFKIKEIAEKTGFADPHYFGVWFKDNTGLSPSQYRKGSVPRGDRADAPAGGGTVAIKGAVNVSG</sequence>
<dbReference type="SMART" id="SM00342">
    <property type="entry name" value="HTH_ARAC"/>
    <property type="match status" value="1"/>
</dbReference>
<evidence type="ECO:0000256" key="4">
    <source>
        <dbReference type="ARBA" id="ARBA00022989"/>
    </source>
</evidence>
<dbReference type="Pfam" id="PF00672">
    <property type="entry name" value="HAMP"/>
    <property type="match status" value="1"/>
</dbReference>
<dbReference type="GO" id="GO:0005886">
    <property type="term" value="C:plasma membrane"/>
    <property type="evidence" value="ECO:0007669"/>
    <property type="project" value="UniProtKB-SubCell"/>
</dbReference>
<dbReference type="Pfam" id="PF17853">
    <property type="entry name" value="GGDEF_2"/>
    <property type="match status" value="1"/>
</dbReference>
<evidence type="ECO:0000256" key="1">
    <source>
        <dbReference type="ARBA" id="ARBA00004651"/>
    </source>
</evidence>
<comment type="subcellular location">
    <subcellularLocation>
        <location evidence="1">Cell membrane</location>
        <topology evidence="1">Multi-pass membrane protein</topology>
    </subcellularLocation>
</comment>
<dbReference type="SMART" id="SM00304">
    <property type="entry name" value="HAMP"/>
    <property type="match status" value="1"/>
</dbReference>
<dbReference type="InterPro" id="IPR009057">
    <property type="entry name" value="Homeodomain-like_sf"/>
</dbReference>
<dbReference type="Gene3D" id="6.10.340.10">
    <property type="match status" value="1"/>
</dbReference>
<dbReference type="PANTHER" id="PTHR43280">
    <property type="entry name" value="ARAC-FAMILY TRANSCRIPTIONAL REGULATOR"/>
    <property type="match status" value="1"/>
</dbReference>
<dbReference type="InterPro" id="IPR033479">
    <property type="entry name" value="dCache_1"/>
</dbReference>
<feature type="transmembrane region" description="Helical" evidence="9">
    <location>
        <begin position="312"/>
        <end position="332"/>
    </location>
</feature>
<evidence type="ECO:0000256" key="7">
    <source>
        <dbReference type="ARBA" id="ARBA00023136"/>
    </source>
</evidence>
<gene>
    <name evidence="12" type="ORF">DLM86_16915</name>
</gene>
<name>A0A2V5K691_9BACL</name>
<keyword evidence="8" id="KW-0804">Transcription</keyword>
<organism evidence="12 13">
    <name type="scientific">Paenibacillus flagellatus</name>
    <dbReference type="NCBI Taxonomy" id="2211139"/>
    <lineage>
        <taxon>Bacteria</taxon>
        <taxon>Bacillati</taxon>
        <taxon>Bacillota</taxon>
        <taxon>Bacilli</taxon>
        <taxon>Bacillales</taxon>
        <taxon>Paenibacillaceae</taxon>
        <taxon>Paenibacillus</taxon>
    </lineage>
</organism>
<evidence type="ECO:0000256" key="2">
    <source>
        <dbReference type="ARBA" id="ARBA00022475"/>
    </source>
</evidence>
<dbReference type="GO" id="GO:0007165">
    <property type="term" value="P:signal transduction"/>
    <property type="evidence" value="ECO:0007669"/>
    <property type="project" value="InterPro"/>
</dbReference>
<feature type="domain" description="HAMP" evidence="11">
    <location>
        <begin position="333"/>
        <end position="385"/>
    </location>
</feature>
<reference evidence="12 13" key="1">
    <citation type="submission" date="2018-05" db="EMBL/GenBank/DDBJ databases">
        <title>Paenibacillus flagellatus sp. nov., isolated from selenium mineral soil.</title>
        <authorList>
            <person name="Dai X."/>
        </authorList>
    </citation>
    <scope>NUCLEOTIDE SEQUENCE [LARGE SCALE GENOMIC DNA]</scope>
    <source>
        <strain evidence="12 13">DXL2</strain>
    </source>
</reference>
<evidence type="ECO:0000256" key="6">
    <source>
        <dbReference type="ARBA" id="ARBA00023125"/>
    </source>
</evidence>
<evidence type="ECO:0000259" key="11">
    <source>
        <dbReference type="PROSITE" id="PS50885"/>
    </source>
</evidence>
<keyword evidence="7 9" id="KW-0472">Membrane</keyword>
<dbReference type="InterPro" id="IPR041522">
    <property type="entry name" value="CdaR_GGDEF"/>
</dbReference>
<evidence type="ECO:0000256" key="5">
    <source>
        <dbReference type="ARBA" id="ARBA00023015"/>
    </source>
</evidence>
<evidence type="ECO:0000259" key="10">
    <source>
        <dbReference type="PROSITE" id="PS01124"/>
    </source>
</evidence>
<proteinExistence type="predicted"/>
<keyword evidence="4 9" id="KW-1133">Transmembrane helix</keyword>
<comment type="caution">
    <text evidence="12">The sequence shown here is derived from an EMBL/GenBank/DDBJ whole genome shotgun (WGS) entry which is preliminary data.</text>
</comment>
<evidence type="ECO:0000256" key="9">
    <source>
        <dbReference type="SAM" id="Phobius"/>
    </source>
</evidence>
<keyword evidence="13" id="KW-1185">Reference proteome</keyword>
<dbReference type="SUPFAM" id="SSF158472">
    <property type="entry name" value="HAMP domain-like"/>
    <property type="match status" value="1"/>
</dbReference>
<keyword evidence="6" id="KW-0238">DNA-binding</keyword>
<dbReference type="GO" id="GO:0003700">
    <property type="term" value="F:DNA-binding transcription factor activity"/>
    <property type="evidence" value="ECO:0007669"/>
    <property type="project" value="InterPro"/>
</dbReference>
<keyword evidence="3 9" id="KW-0812">Transmembrane</keyword>
<dbReference type="Proteomes" id="UP000247476">
    <property type="component" value="Unassembled WGS sequence"/>
</dbReference>
<dbReference type="CDD" id="cd06225">
    <property type="entry name" value="HAMP"/>
    <property type="match status" value="1"/>
</dbReference>
<protein>
    <recommendedName>
        <fullName evidence="14">AraC family transcriptional regulator</fullName>
    </recommendedName>
</protein>
<dbReference type="Pfam" id="PF02743">
    <property type="entry name" value="dCache_1"/>
    <property type="match status" value="1"/>
</dbReference>
<dbReference type="EMBL" id="QJVJ01000007">
    <property type="protein sequence ID" value="PYI53454.1"/>
    <property type="molecule type" value="Genomic_DNA"/>
</dbReference>
<accession>A0A2V5K691</accession>
<evidence type="ECO:0008006" key="14">
    <source>
        <dbReference type="Google" id="ProtNLM"/>
    </source>
</evidence>
<dbReference type="Pfam" id="PF12833">
    <property type="entry name" value="HTH_18"/>
    <property type="match status" value="1"/>
</dbReference>
<feature type="domain" description="HTH araC/xylS-type" evidence="10">
    <location>
        <begin position="656"/>
        <end position="755"/>
    </location>
</feature>
<dbReference type="AlphaFoldDB" id="A0A2V5K691"/>
<dbReference type="GO" id="GO:0043565">
    <property type="term" value="F:sequence-specific DNA binding"/>
    <property type="evidence" value="ECO:0007669"/>
    <property type="project" value="InterPro"/>
</dbReference>
<dbReference type="InterPro" id="IPR003660">
    <property type="entry name" value="HAMP_dom"/>
</dbReference>
<dbReference type="Gene3D" id="1.10.10.60">
    <property type="entry name" value="Homeodomain-like"/>
    <property type="match status" value="2"/>
</dbReference>
<dbReference type="PANTHER" id="PTHR43280:SF10">
    <property type="entry name" value="REGULATORY PROTEIN POCR"/>
    <property type="match status" value="1"/>
</dbReference>
<evidence type="ECO:0000256" key="3">
    <source>
        <dbReference type="ARBA" id="ARBA00022692"/>
    </source>
</evidence>
<evidence type="ECO:0000313" key="12">
    <source>
        <dbReference type="EMBL" id="PYI53454.1"/>
    </source>
</evidence>
<dbReference type="PROSITE" id="PS00041">
    <property type="entry name" value="HTH_ARAC_FAMILY_1"/>
    <property type="match status" value="1"/>
</dbReference>
<dbReference type="SUPFAM" id="SSF46689">
    <property type="entry name" value="Homeodomain-like"/>
    <property type="match status" value="1"/>
</dbReference>
<keyword evidence="5" id="KW-0805">Transcription regulation</keyword>
<dbReference type="InterPro" id="IPR018062">
    <property type="entry name" value="HTH_AraC-typ_CS"/>
</dbReference>
<evidence type="ECO:0000256" key="8">
    <source>
        <dbReference type="ARBA" id="ARBA00023163"/>
    </source>
</evidence>
<dbReference type="InterPro" id="IPR018060">
    <property type="entry name" value="HTH_AraC"/>
</dbReference>
<dbReference type="PROSITE" id="PS01124">
    <property type="entry name" value="HTH_ARAC_FAMILY_2"/>
    <property type="match status" value="1"/>
</dbReference>
<dbReference type="PROSITE" id="PS50885">
    <property type="entry name" value="HAMP"/>
    <property type="match status" value="1"/>
</dbReference>
<evidence type="ECO:0000313" key="13">
    <source>
        <dbReference type="Proteomes" id="UP000247476"/>
    </source>
</evidence>
<keyword evidence="2" id="KW-1003">Cell membrane</keyword>